<accession>A0A4Y2QAZ8</accession>
<proteinExistence type="predicted"/>
<dbReference type="Proteomes" id="UP000499080">
    <property type="component" value="Unassembled WGS sequence"/>
</dbReference>
<dbReference type="OrthoDB" id="6432094at2759"/>
<comment type="caution">
    <text evidence="1">The sequence shown here is derived from an EMBL/GenBank/DDBJ whole genome shotgun (WGS) entry which is preliminary data.</text>
</comment>
<protein>
    <submittedName>
        <fullName evidence="1">Uncharacterized protein</fullName>
    </submittedName>
</protein>
<keyword evidence="2" id="KW-1185">Reference proteome</keyword>
<organism evidence="1 2">
    <name type="scientific">Araneus ventricosus</name>
    <name type="common">Orbweaver spider</name>
    <name type="synonym">Epeira ventricosa</name>
    <dbReference type="NCBI Taxonomy" id="182803"/>
    <lineage>
        <taxon>Eukaryota</taxon>
        <taxon>Metazoa</taxon>
        <taxon>Ecdysozoa</taxon>
        <taxon>Arthropoda</taxon>
        <taxon>Chelicerata</taxon>
        <taxon>Arachnida</taxon>
        <taxon>Araneae</taxon>
        <taxon>Araneomorphae</taxon>
        <taxon>Entelegynae</taxon>
        <taxon>Araneoidea</taxon>
        <taxon>Araneidae</taxon>
        <taxon>Araneus</taxon>
    </lineage>
</organism>
<evidence type="ECO:0000313" key="1">
    <source>
        <dbReference type="EMBL" id="GBN59456.1"/>
    </source>
</evidence>
<sequence>MTIVNASWYVRRKVIHNDLKIDSVLNFMKIISKRVFEKLSQISNELLELPPCNPAIPSSRKRPRSMLNCTFENFPKIQRHRDVSTVEENLDP</sequence>
<reference evidence="1 2" key="1">
    <citation type="journal article" date="2019" name="Sci. Rep.">
        <title>Orb-weaving spider Araneus ventricosus genome elucidates the spidroin gene catalogue.</title>
        <authorList>
            <person name="Kono N."/>
            <person name="Nakamura H."/>
            <person name="Ohtoshi R."/>
            <person name="Moran D.A.P."/>
            <person name="Shinohara A."/>
            <person name="Yoshida Y."/>
            <person name="Fujiwara M."/>
            <person name="Mori M."/>
            <person name="Tomita M."/>
            <person name="Arakawa K."/>
        </authorList>
    </citation>
    <scope>NUCLEOTIDE SEQUENCE [LARGE SCALE GENOMIC DNA]</scope>
</reference>
<name>A0A4Y2QAZ8_ARAVE</name>
<dbReference type="EMBL" id="BGPR01013147">
    <property type="protein sequence ID" value="GBN59456.1"/>
    <property type="molecule type" value="Genomic_DNA"/>
</dbReference>
<dbReference type="AlphaFoldDB" id="A0A4Y2QAZ8"/>
<gene>
    <name evidence="1" type="ORF">AVEN_88770_1</name>
</gene>
<evidence type="ECO:0000313" key="2">
    <source>
        <dbReference type="Proteomes" id="UP000499080"/>
    </source>
</evidence>